<dbReference type="SMART" id="SM00267">
    <property type="entry name" value="GGDEF"/>
    <property type="match status" value="1"/>
</dbReference>
<evidence type="ECO:0000313" key="7">
    <source>
        <dbReference type="Proteomes" id="UP000198863"/>
    </source>
</evidence>
<evidence type="ECO:0000313" key="6">
    <source>
        <dbReference type="EMBL" id="SDG73880.1"/>
    </source>
</evidence>
<dbReference type="SMART" id="SM00052">
    <property type="entry name" value="EAL"/>
    <property type="match status" value="1"/>
</dbReference>
<reference evidence="7" key="1">
    <citation type="submission" date="2016-10" db="EMBL/GenBank/DDBJ databases">
        <authorList>
            <person name="Varghese N."/>
            <person name="Submissions S."/>
        </authorList>
    </citation>
    <scope>NUCLEOTIDE SEQUENCE [LARGE SCALE GENOMIC DNA]</scope>
    <source>
        <strain evidence="7">DSM 44526</strain>
    </source>
</reference>
<feature type="transmembrane region" description="Helical" evidence="2">
    <location>
        <begin position="253"/>
        <end position="273"/>
    </location>
</feature>
<dbReference type="RefSeq" id="WP_091065851.1">
    <property type="nucleotide sequence ID" value="NZ_FNCF01000005.1"/>
</dbReference>
<dbReference type="PROSITE" id="PS50112">
    <property type="entry name" value="PAS"/>
    <property type="match status" value="1"/>
</dbReference>
<dbReference type="Gene3D" id="3.20.20.450">
    <property type="entry name" value="EAL domain"/>
    <property type="match status" value="1"/>
</dbReference>
<keyword evidence="2" id="KW-1133">Transmembrane helix</keyword>
<evidence type="ECO:0000259" key="4">
    <source>
        <dbReference type="PROSITE" id="PS50883"/>
    </source>
</evidence>
<gene>
    <name evidence="6" type="ORF">SAMN05660324_3449</name>
</gene>
<feature type="domain" description="PAS" evidence="3">
    <location>
        <begin position="312"/>
        <end position="372"/>
    </location>
</feature>
<feature type="transmembrane region" description="Helical" evidence="2">
    <location>
        <begin position="53"/>
        <end position="75"/>
    </location>
</feature>
<dbReference type="EMBL" id="FNCF01000005">
    <property type="protein sequence ID" value="SDG73880.1"/>
    <property type="molecule type" value="Genomic_DNA"/>
</dbReference>
<dbReference type="Pfam" id="PF00990">
    <property type="entry name" value="GGDEF"/>
    <property type="match status" value="1"/>
</dbReference>
<dbReference type="Proteomes" id="UP000198863">
    <property type="component" value="Unassembled WGS sequence"/>
</dbReference>
<accession>A0A1G7WRP3</accession>
<dbReference type="AlphaFoldDB" id="A0A1G7WRP3"/>
<keyword evidence="7" id="KW-1185">Reference proteome</keyword>
<dbReference type="InterPro" id="IPR000160">
    <property type="entry name" value="GGDEF_dom"/>
</dbReference>
<dbReference type="PANTHER" id="PTHR44757">
    <property type="entry name" value="DIGUANYLATE CYCLASE DGCP"/>
    <property type="match status" value="1"/>
</dbReference>
<dbReference type="PANTHER" id="PTHR44757:SF2">
    <property type="entry name" value="BIOFILM ARCHITECTURE MAINTENANCE PROTEIN MBAA"/>
    <property type="match status" value="1"/>
</dbReference>
<dbReference type="InterPro" id="IPR013656">
    <property type="entry name" value="PAS_4"/>
</dbReference>
<feature type="domain" description="EAL" evidence="4">
    <location>
        <begin position="607"/>
        <end position="860"/>
    </location>
</feature>
<dbReference type="InterPro" id="IPR029787">
    <property type="entry name" value="Nucleotide_cyclase"/>
</dbReference>
<dbReference type="InterPro" id="IPR000014">
    <property type="entry name" value="PAS"/>
</dbReference>
<dbReference type="SUPFAM" id="SSF55073">
    <property type="entry name" value="Nucleotide cyclase"/>
    <property type="match status" value="1"/>
</dbReference>
<dbReference type="OrthoDB" id="5179666at2"/>
<evidence type="ECO:0000259" key="5">
    <source>
        <dbReference type="PROSITE" id="PS50887"/>
    </source>
</evidence>
<dbReference type="SUPFAM" id="SSF141868">
    <property type="entry name" value="EAL domain-like"/>
    <property type="match status" value="1"/>
</dbReference>
<name>A0A1G7WRP3_9ACTN</name>
<feature type="transmembrane region" description="Helical" evidence="2">
    <location>
        <begin position="213"/>
        <end position="232"/>
    </location>
</feature>
<protein>
    <submittedName>
        <fullName evidence="6">Diguanylate cyclase (GGDEF) domain-containing protein</fullName>
    </submittedName>
</protein>
<dbReference type="Gene3D" id="3.30.450.20">
    <property type="entry name" value="PAS domain"/>
    <property type="match status" value="1"/>
</dbReference>
<dbReference type="SUPFAM" id="SSF55785">
    <property type="entry name" value="PYP-like sensor domain (PAS domain)"/>
    <property type="match status" value="1"/>
</dbReference>
<feature type="coiled-coil region" evidence="1">
    <location>
        <begin position="593"/>
        <end position="620"/>
    </location>
</feature>
<keyword evidence="1" id="KW-0175">Coiled coil</keyword>
<dbReference type="InterPro" id="IPR052155">
    <property type="entry name" value="Biofilm_reg_signaling"/>
</dbReference>
<proteinExistence type="predicted"/>
<feature type="transmembrane region" description="Helical" evidence="2">
    <location>
        <begin position="87"/>
        <end position="106"/>
    </location>
</feature>
<sequence length="874" mass="89246">MGLLCLALLGATWLLPAGAHRLAADGVVVLAALSTAAVLARAGRAVPDRGWALVARALVVGVVAAGAAELVGPAPGAVDPLRTASSVLPHLIGAVAVLVLLGRARLRAGGTRLLVESALFWTAAFVLAQLLVVGPVLRRLPLDAAARAGLEASCLAATVLLAAGLTFLTAAGPARRTTAGTALAGLAAVTVADCLGVLGSTGAFGMLGLAARALFVGGLVLLALAAALDPGAAADGRPADGRLVTGITLAGQLLPHAVMVLAAVLVLASALFVATPTPAALVAVAVGLALTGVHRVVVVGDEVRYAGGLARSEAWFRNLVRSSSDAVLVLDADRVITWAAPALADPADAAGRPLVGSPVTDRVHPQDVETVRAWLGGEGDGAALAGLCSFRLPAADGSWQVWEAGVTDLRADAAVGALVLQCRDVTVRLHAEDELRSLAFTDPVTGLPNRAAHVIALAEELAAAGPGAEVSLLLFEIEGLGDARENVGRDVVDVAVVEVGRRLRATVRADDLVARVGPEVFAVLAHGTGDEPDRVAARCLSVVEQPVVTQLGLVDLTAAVGLVPLEAGLGAETVLDRAELAVRCARQAGPGSVRRWEVSLGAARDRRERLREDLVGARARGELAIAWQPIVSLAEQRVTGVEALARWVHPVFGELEPEEFIPIAERAGLVGDLQRWVLHEAMTQAAALPEHDQPLRLGVNVSPVHLASGTVVGDVAAALAATGFPAQRLVVEVTGSTGLVDSPSLAADFAALRLMGVHLALDDFGAGASSLEHLTRWAVDVVKLDRAFLARVDKDARPRALCASVVGIGSALGIDVVAEGVETPSQLTVLRALGCGFAQGFLLSRPLTLPALVARLDAGAGHLWPGQVGRVGAG</sequence>
<dbReference type="InterPro" id="IPR001633">
    <property type="entry name" value="EAL_dom"/>
</dbReference>
<dbReference type="PROSITE" id="PS50887">
    <property type="entry name" value="GGDEF"/>
    <property type="match status" value="1"/>
</dbReference>
<dbReference type="Pfam" id="PF00563">
    <property type="entry name" value="EAL"/>
    <property type="match status" value="1"/>
</dbReference>
<evidence type="ECO:0000256" key="2">
    <source>
        <dbReference type="SAM" id="Phobius"/>
    </source>
</evidence>
<feature type="transmembrane region" description="Helical" evidence="2">
    <location>
        <begin position="118"/>
        <end position="137"/>
    </location>
</feature>
<keyword evidence="2" id="KW-0812">Transmembrane</keyword>
<dbReference type="NCBIfam" id="TIGR00254">
    <property type="entry name" value="GGDEF"/>
    <property type="match status" value="1"/>
</dbReference>
<organism evidence="6 7">
    <name type="scientific">Klenkia brasiliensis</name>
    <dbReference type="NCBI Taxonomy" id="333142"/>
    <lineage>
        <taxon>Bacteria</taxon>
        <taxon>Bacillati</taxon>
        <taxon>Actinomycetota</taxon>
        <taxon>Actinomycetes</taxon>
        <taxon>Geodermatophilales</taxon>
        <taxon>Geodermatophilaceae</taxon>
        <taxon>Klenkia</taxon>
    </lineage>
</organism>
<dbReference type="CDD" id="cd01948">
    <property type="entry name" value="EAL"/>
    <property type="match status" value="1"/>
</dbReference>
<feature type="domain" description="GGDEF" evidence="5">
    <location>
        <begin position="468"/>
        <end position="598"/>
    </location>
</feature>
<dbReference type="Gene3D" id="3.30.70.270">
    <property type="match status" value="1"/>
</dbReference>
<keyword evidence="2" id="KW-0472">Membrane</keyword>
<dbReference type="SMART" id="SM00091">
    <property type="entry name" value="PAS"/>
    <property type="match status" value="1"/>
</dbReference>
<feature type="transmembrane region" description="Helical" evidence="2">
    <location>
        <begin position="149"/>
        <end position="171"/>
    </location>
</feature>
<dbReference type="Pfam" id="PF08448">
    <property type="entry name" value="PAS_4"/>
    <property type="match status" value="1"/>
</dbReference>
<feature type="transmembrane region" description="Helical" evidence="2">
    <location>
        <begin position="29"/>
        <end position="46"/>
    </location>
</feature>
<dbReference type="InterPro" id="IPR035965">
    <property type="entry name" value="PAS-like_dom_sf"/>
</dbReference>
<dbReference type="InterPro" id="IPR035919">
    <property type="entry name" value="EAL_sf"/>
</dbReference>
<dbReference type="InterPro" id="IPR043128">
    <property type="entry name" value="Rev_trsase/Diguanyl_cyclase"/>
</dbReference>
<evidence type="ECO:0000256" key="1">
    <source>
        <dbReference type="SAM" id="Coils"/>
    </source>
</evidence>
<evidence type="ECO:0000259" key="3">
    <source>
        <dbReference type="PROSITE" id="PS50112"/>
    </source>
</evidence>
<dbReference type="PROSITE" id="PS50883">
    <property type="entry name" value="EAL"/>
    <property type="match status" value="1"/>
</dbReference>
<feature type="transmembrane region" description="Helical" evidence="2">
    <location>
        <begin position="183"/>
        <end position="207"/>
    </location>
</feature>